<dbReference type="Gene3D" id="1.20.1640.10">
    <property type="entry name" value="Multidrug efflux transporter AcrB transmembrane domain"/>
    <property type="match status" value="2"/>
</dbReference>
<protein>
    <submittedName>
        <fullName evidence="9">Acriflavine resistance protein B</fullName>
    </submittedName>
</protein>
<comment type="subcellular location">
    <subcellularLocation>
        <location evidence="1">Cell inner membrane</location>
        <topology evidence="1">Multi-pass membrane protein</topology>
    </subcellularLocation>
</comment>
<evidence type="ECO:0000256" key="2">
    <source>
        <dbReference type="ARBA" id="ARBA00022448"/>
    </source>
</evidence>
<keyword evidence="3" id="KW-1003">Cell membrane</keyword>
<feature type="transmembrane region" description="Helical" evidence="8">
    <location>
        <begin position="387"/>
        <end position="411"/>
    </location>
</feature>
<feature type="transmembrane region" description="Helical" evidence="8">
    <location>
        <begin position="498"/>
        <end position="519"/>
    </location>
</feature>
<name>A0A4Q9VXN1_9HYPH</name>
<dbReference type="PRINTS" id="PR00702">
    <property type="entry name" value="ACRIFLAVINRP"/>
</dbReference>
<keyword evidence="4" id="KW-0997">Cell inner membrane</keyword>
<evidence type="ECO:0000256" key="7">
    <source>
        <dbReference type="ARBA" id="ARBA00023136"/>
    </source>
</evidence>
<comment type="caution">
    <text evidence="9">The sequence shown here is derived from an EMBL/GenBank/DDBJ whole genome shotgun (WGS) entry which is preliminary data.</text>
</comment>
<evidence type="ECO:0000256" key="1">
    <source>
        <dbReference type="ARBA" id="ARBA00004429"/>
    </source>
</evidence>
<dbReference type="Gene3D" id="3.30.2090.10">
    <property type="entry name" value="Multidrug efflux transporter AcrB TolC docking domain, DN and DC subdomains"/>
    <property type="match status" value="2"/>
</dbReference>
<dbReference type="GO" id="GO:0042910">
    <property type="term" value="F:xenobiotic transmembrane transporter activity"/>
    <property type="evidence" value="ECO:0007669"/>
    <property type="project" value="TreeGrafter"/>
</dbReference>
<dbReference type="Gene3D" id="3.30.70.1320">
    <property type="entry name" value="Multidrug efflux transporter AcrB pore domain like"/>
    <property type="match status" value="1"/>
</dbReference>
<dbReference type="SUPFAM" id="SSF82693">
    <property type="entry name" value="Multidrug efflux transporter AcrB pore domain, PN1, PN2, PC1 and PC2 subdomains"/>
    <property type="match status" value="3"/>
</dbReference>
<dbReference type="SUPFAM" id="SSF82714">
    <property type="entry name" value="Multidrug efflux transporter AcrB TolC docking domain, DN and DC subdomains"/>
    <property type="match status" value="2"/>
</dbReference>
<dbReference type="InterPro" id="IPR001036">
    <property type="entry name" value="Acrflvin-R"/>
</dbReference>
<evidence type="ECO:0000256" key="5">
    <source>
        <dbReference type="ARBA" id="ARBA00022692"/>
    </source>
</evidence>
<feature type="transmembrane region" description="Helical" evidence="8">
    <location>
        <begin position="336"/>
        <end position="353"/>
    </location>
</feature>
<keyword evidence="2" id="KW-0813">Transport</keyword>
<feature type="transmembrane region" description="Helical" evidence="8">
    <location>
        <begin position="987"/>
        <end position="1015"/>
    </location>
</feature>
<sequence length="1043" mass="109051">MSVSGPFIDRPIATSLLAAAILVLGILGFRQLPVSSLPQVDFPTIQVTTRLPGADPETIASIVTAPLERQFGQIPALATLSSESSYGLSRVTLQFDLDRDIDSAAQDVQSAINASASTLPTGLPYPPVYSKVNPADTPILTLALTTESAPQRVLSDLADTLISPRLAEVSGVGRVTIAGGVRPALRIRADLDRLAAYGLGLEDLRAAIVATNVAGSKGALDGRHQSYTIGANDQIASPEAFTRVVVAKRNGVPVMLGDVASVVEGLEDSFVGGWYRGRSAVIVDIQKQPGANIVETVKRLGAEIPRLQRSLPAGTKLEVVHDRTDTIRASIADVEFTLVLSAGLVVLVVLLFLRSVGATIIAGVALPLSIVATFAAMWAAGFSLDNLSLMALTIGTGFVVDDAIVMIENIVRRQEGGLDAFAAAREGAREIGFTVISLTLSLIAVFIPLLFMTGLVGRMFREFAMTLAIAVVVSAVVSLTLTPMMCARMSTRAVPRRGVLGTILAIAEWPISAMARGYAVSLGWALARQRLVLVITAATLVLTGWLYVESPKGFLPSQDTGLITVILEGAPQSSFAEMTRLQSAVAKAFEGDPDVSGVVSVLGIGTLNSTGNTARMTVDLKPREVRRSTAAEIAERLRHEGAAVPGATVYVQPVQDVRIGMRSSRSQYQYTLTGTDGRAVAEGATALVAALSERPELRHVALETQDGGFGLKVDIDRDRAGLLGVSVQAIDDALSDAFAQRQISTIYAQSNQYRVVLEAGPTQGRDGSVLDRLRITGTGGVQVPLAALARISRTTVPLSIAHQDQFPAATLSFDAAPGVSLEACLAAIDATRAAIGLGDAVSGHADADAAEFAHALASQPWLILAAVATIYIVLGVLYESFAHPFTILTTLPSAGVGALIALRVTGLELSLVALIGIVLLMGIVKKNAIMMIDFAIVAERTRGLTPDAAIVEACALRFRPIMMTTLAALLGAVPLALAQGTGSELRIPLGVTIIGGLLVSQLLTLYTTPVIYLAVERLVVRVTGRTSAGAAVAAATAAAEAGE</sequence>
<dbReference type="FunFam" id="3.30.70.1430:FF:000001">
    <property type="entry name" value="Efflux pump membrane transporter"/>
    <property type="match status" value="1"/>
</dbReference>
<dbReference type="PANTHER" id="PTHR32063">
    <property type="match status" value="1"/>
</dbReference>
<dbReference type="PANTHER" id="PTHR32063:SF78">
    <property type="entry name" value="ACRB_ACRD_ACRF FAMILY PROTEIN"/>
    <property type="match status" value="1"/>
</dbReference>
<dbReference type="InterPro" id="IPR027463">
    <property type="entry name" value="AcrB_DN_DC_subdom"/>
</dbReference>
<dbReference type="SUPFAM" id="SSF82866">
    <property type="entry name" value="Multidrug efflux transporter AcrB transmembrane domain"/>
    <property type="match status" value="2"/>
</dbReference>
<dbReference type="Proteomes" id="UP000292781">
    <property type="component" value="Unassembled WGS sequence"/>
</dbReference>
<keyword evidence="7 8" id="KW-0472">Membrane</keyword>
<dbReference type="FunFam" id="1.20.1640.10:FF:000001">
    <property type="entry name" value="Efflux pump membrane transporter"/>
    <property type="match status" value="1"/>
</dbReference>
<organism evidence="9 10">
    <name type="scientific">Siculibacillus lacustris</name>
    <dbReference type="NCBI Taxonomy" id="1549641"/>
    <lineage>
        <taxon>Bacteria</taxon>
        <taxon>Pseudomonadati</taxon>
        <taxon>Pseudomonadota</taxon>
        <taxon>Alphaproteobacteria</taxon>
        <taxon>Hyphomicrobiales</taxon>
        <taxon>Ancalomicrobiaceae</taxon>
        <taxon>Siculibacillus</taxon>
    </lineage>
</organism>
<evidence type="ECO:0000256" key="8">
    <source>
        <dbReference type="SAM" id="Phobius"/>
    </source>
</evidence>
<feature type="transmembrane region" description="Helical" evidence="8">
    <location>
        <begin position="961"/>
        <end position="981"/>
    </location>
</feature>
<reference evidence="9 10" key="1">
    <citation type="submission" date="2019-02" db="EMBL/GenBank/DDBJ databases">
        <title>Siculibacillus lacustris gen. nov., sp. nov., a new rosette-forming bacterium isolated from a freshwater crater lake (Lake St. Ana, Romania).</title>
        <authorList>
            <person name="Felfoldi T."/>
            <person name="Marton Z."/>
            <person name="Szabo A."/>
            <person name="Mentes A."/>
            <person name="Boka K."/>
            <person name="Marialigeti K."/>
            <person name="Mathe I."/>
            <person name="Koncz M."/>
            <person name="Schumann P."/>
            <person name="Toth E."/>
        </authorList>
    </citation>
    <scope>NUCLEOTIDE SEQUENCE [LARGE SCALE GENOMIC DNA]</scope>
    <source>
        <strain evidence="9 10">SA-279</strain>
    </source>
</reference>
<keyword evidence="10" id="KW-1185">Reference proteome</keyword>
<dbReference type="Gene3D" id="3.30.70.1440">
    <property type="entry name" value="Multidrug efflux transporter AcrB pore domain"/>
    <property type="match status" value="1"/>
</dbReference>
<keyword evidence="6 8" id="KW-1133">Transmembrane helix</keyword>
<dbReference type="OrthoDB" id="9807350at2"/>
<feature type="transmembrane region" description="Helical" evidence="8">
    <location>
        <begin position="12"/>
        <end position="29"/>
    </location>
</feature>
<evidence type="ECO:0000313" key="9">
    <source>
        <dbReference type="EMBL" id="TBW40097.1"/>
    </source>
</evidence>
<gene>
    <name evidence="9" type="ORF">EYW49_05375</name>
</gene>
<evidence type="ECO:0000256" key="3">
    <source>
        <dbReference type="ARBA" id="ARBA00022475"/>
    </source>
</evidence>
<evidence type="ECO:0000256" key="4">
    <source>
        <dbReference type="ARBA" id="ARBA00022519"/>
    </source>
</evidence>
<feature type="transmembrane region" description="Helical" evidence="8">
    <location>
        <begin position="861"/>
        <end position="878"/>
    </location>
</feature>
<feature type="transmembrane region" description="Helical" evidence="8">
    <location>
        <begin position="360"/>
        <end position="381"/>
    </location>
</feature>
<dbReference type="EMBL" id="SJFN01000005">
    <property type="protein sequence ID" value="TBW40097.1"/>
    <property type="molecule type" value="Genomic_DNA"/>
</dbReference>
<dbReference type="RefSeq" id="WP_131306970.1">
    <property type="nucleotide sequence ID" value="NZ_SJFN01000005.1"/>
</dbReference>
<feature type="transmembrane region" description="Helical" evidence="8">
    <location>
        <begin position="898"/>
        <end position="924"/>
    </location>
</feature>
<dbReference type="AlphaFoldDB" id="A0A4Q9VXN1"/>
<evidence type="ECO:0000256" key="6">
    <source>
        <dbReference type="ARBA" id="ARBA00022989"/>
    </source>
</evidence>
<dbReference type="Pfam" id="PF00873">
    <property type="entry name" value="ACR_tran"/>
    <property type="match status" value="1"/>
</dbReference>
<keyword evidence="5 8" id="KW-0812">Transmembrane</keyword>
<feature type="transmembrane region" description="Helical" evidence="8">
    <location>
        <begin position="431"/>
        <end position="451"/>
    </location>
</feature>
<dbReference type="GO" id="GO:0005886">
    <property type="term" value="C:plasma membrane"/>
    <property type="evidence" value="ECO:0007669"/>
    <property type="project" value="UniProtKB-SubCell"/>
</dbReference>
<dbReference type="Gene3D" id="3.30.70.1430">
    <property type="entry name" value="Multidrug efflux transporter AcrB pore domain"/>
    <property type="match status" value="2"/>
</dbReference>
<feature type="transmembrane region" description="Helical" evidence="8">
    <location>
        <begin position="531"/>
        <end position="548"/>
    </location>
</feature>
<proteinExistence type="predicted"/>
<feature type="transmembrane region" description="Helical" evidence="8">
    <location>
        <begin position="463"/>
        <end position="486"/>
    </location>
</feature>
<evidence type="ECO:0000313" key="10">
    <source>
        <dbReference type="Proteomes" id="UP000292781"/>
    </source>
</evidence>
<accession>A0A4Q9VXN1</accession>